<evidence type="ECO:0000313" key="3">
    <source>
        <dbReference type="Proteomes" id="UP000321827"/>
    </source>
</evidence>
<dbReference type="Proteomes" id="UP000321827">
    <property type="component" value="Unassembled WGS sequence"/>
</dbReference>
<evidence type="ECO:0000313" key="2">
    <source>
        <dbReference type="EMBL" id="GEM90598.1"/>
    </source>
</evidence>
<reference evidence="2 3" key="1">
    <citation type="submission" date="2019-07" db="EMBL/GenBank/DDBJ databases">
        <title>Whole genome shotgun sequence of Oceanithermus desulfurans NBRC 100063.</title>
        <authorList>
            <person name="Hosoyama A."/>
            <person name="Uohara A."/>
            <person name="Ohji S."/>
            <person name="Ichikawa N."/>
        </authorList>
    </citation>
    <scope>NUCLEOTIDE SEQUENCE [LARGE SCALE GENOMIC DNA]</scope>
    <source>
        <strain evidence="2 3">NBRC 100063</strain>
    </source>
</reference>
<name>A0A511RLR2_9DEIN</name>
<comment type="caution">
    <text evidence="2">The sequence shown here is derived from an EMBL/GenBank/DDBJ whole genome shotgun (WGS) entry which is preliminary data.</text>
</comment>
<feature type="region of interest" description="Disordered" evidence="1">
    <location>
        <begin position="1"/>
        <end position="28"/>
    </location>
</feature>
<protein>
    <submittedName>
        <fullName evidence="2">Uncharacterized protein</fullName>
    </submittedName>
</protein>
<sequence length="84" mass="8545">MVETHPLEGPSLVPPVEAHAPGRLGPVHVDADPQEALVAAGAHGCPGVRVGCGKQQQPKPKNDPPHALQATPATGPLPRGYGVN</sequence>
<organism evidence="2 3">
    <name type="scientific">Oceanithermus desulfurans NBRC 100063</name>
    <dbReference type="NCBI Taxonomy" id="1227550"/>
    <lineage>
        <taxon>Bacteria</taxon>
        <taxon>Thermotogati</taxon>
        <taxon>Deinococcota</taxon>
        <taxon>Deinococci</taxon>
        <taxon>Thermales</taxon>
        <taxon>Thermaceae</taxon>
        <taxon>Oceanithermus</taxon>
    </lineage>
</organism>
<accession>A0A511RLR2</accession>
<proteinExistence type="predicted"/>
<gene>
    <name evidence="2" type="ORF">ODE01S_20320</name>
</gene>
<feature type="region of interest" description="Disordered" evidence="1">
    <location>
        <begin position="50"/>
        <end position="84"/>
    </location>
</feature>
<dbReference type="EMBL" id="BJXN01000016">
    <property type="protein sequence ID" value="GEM90598.1"/>
    <property type="molecule type" value="Genomic_DNA"/>
</dbReference>
<evidence type="ECO:0000256" key="1">
    <source>
        <dbReference type="SAM" id="MobiDB-lite"/>
    </source>
</evidence>
<dbReference type="AlphaFoldDB" id="A0A511RLR2"/>